<evidence type="ECO:0000313" key="2">
    <source>
        <dbReference type="Proteomes" id="UP000231553"/>
    </source>
</evidence>
<organism evidence="1 2">
    <name type="scientific">Pseudooceanicola lipolyticus</name>
    <dbReference type="NCBI Taxonomy" id="2029104"/>
    <lineage>
        <taxon>Bacteria</taxon>
        <taxon>Pseudomonadati</taxon>
        <taxon>Pseudomonadota</taxon>
        <taxon>Alphaproteobacteria</taxon>
        <taxon>Rhodobacterales</taxon>
        <taxon>Paracoccaceae</taxon>
        <taxon>Pseudooceanicola</taxon>
    </lineage>
</organism>
<gene>
    <name evidence="1" type="ORF">CVM52_21025</name>
</gene>
<name>A0A2M8IVY0_9RHOB</name>
<sequence>ATGEPPRPEAAPDEARILTALSGTPLKARAWAEAAAEISSRTRQGAAVNLDPASLVLDTVFKMQDTAAG</sequence>
<evidence type="ECO:0000313" key="1">
    <source>
        <dbReference type="EMBL" id="PJE34691.1"/>
    </source>
</evidence>
<dbReference type="AlphaFoldDB" id="A0A2M8IVY0"/>
<dbReference type="EMBL" id="PGTB01000151">
    <property type="protein sequence ID" value="PJE34691.1"/>
    <property type="molecule type" value="Genomic_DNA"/>
</dbReference>
<protein>
    <submittedName>
        <fullName evidence="1">DNA polymerase III subunit delta</fullName>
    </submittedName>
</protein>
<reference evidence="1 2" key="1">
    <citation type="journal article" date="2018" name="Int. J. Syst. Evol. Microbiol.">
        <title>Pseudooceanicola lipolyticus sp. nov., a marine alphaproteobacterium, reclassification of Oceanicola flagellatus as Pseudooceanicola flagellatus comb. nov. and emended description of the genus Pseudooceanicola.</title>
        <authorList>
            <person name="Huang M.-M."/>
            <person name="Guo L.-L."/>
            <person name="Wu Y.-H."/>
            <person name="Lai Q.-L."/>
            <person name="Shao Z.-Z."/>
            <person name="Wang C.-S."/>
            <person name="Wu M."/>
            <person name="Xu X.-W."/>
        </authorList>
    </citation>
    <scope>NUCLEOTIDE SEQUENCE [LARGE SCALE GENOMIC DNA]</scope>
    <source>
        <strain evidence="1 2">157</strain>
    </source>
</reference>
<feature type="non-terminal residue" evidence="1">
    <location>
        <position position="1"/>
    </location>
</feature>
<comment type="caution">
    <text evidence="1">The sequence shown here is derived from an EMBL/GenBank/DDBJ whole genome shotgun (WGS) entry which is preliminary data.</text>
</comment>
<keyword evidence="2" id="KW-1185">Reference proteome</keyword>
<proteinExistence type="predicted"/>
<dbReference type="Proteomes" id="UP000231553">
    <property type="component" value="Unassembled WGS sequence"/>
</dbReference>
<accession>A0A2M8IVY0</accession>